<evidence type="ECO:0000313" key="11">
    <source>
        <dbReference type="EMBL" id="KEZ90947.1"/>
    </source>
</evidence>
<keyword evidence="4" id="KW-1003">Cell membrane</keyword>
<dbReference type="PANTHER" id="PTHR32243:SF50">
    <property type="entry name" value="MALTOSE_MALTODEXTRIN TRANSPORT SYSTEM PERMEASE PROTEIN MALG"/>
    <property type="match status" value="1"/>
</dbReference>
<dbReference type="EMBL" id="JPME01000008">
    <property type="protein sequence ID" value="KEZ90947.1"/>
    <property type="molecule type" value="Genomic_DNA"/>
</dbReference>
<name>A0A084JPR3_9FIRM</name>
<dbReference type="InterPro" id="IPR000515">
    <property type="entry name" value="MetI-like"/>
</dbReference>
<dbReference type="InterPro" id="IPR050901">
    <property type="entry name" value="BP-dep_ABC_trans_perm"/>
</dbReference>
<feature type="transmembrane region" description="Helical" evidence="9">
    <location>
        <begin position="142"/>
        <end position="165"/>
    </location>
</feature>
<dbReference type="STRING" id="29354.IO98_06090"/>
<reference evidence="11 12" key="1">
    <citation type="submission" date="2014-07" db="EMBL/GenBank/DDBJ databases">
        <title>Draft genome of Clostridium celerecrescens 152B isolated from sediments associated with methane hydrate from Krishna Godavari basin.</title>
        <authorList>
            <person name="Honkalas V.S."/>
            <person name="Dabir A.P."/>
            <person name="Arora P."/>
            <person name="Dhakephalkar P.K."/>
        </authorList>
    </citation>
    <scope>NUCLEOTIDE SEQUENCE [LARGE SCALE GENOMIC DNA]</scope>
    <source>
        <strain evidence="11 12">152B</strain>
    </source>
</reference>
<dbReference type="RefSeq" id="WP_038279015.1">
    <property type="nucleotide sequence ID" value="NZ_JPME01000008.1"/>
</dbReference>
<dbReference type="Proteomes" id="UP000028525">
    <property type="component" value="Unassembled WGS sequence"/>
</dbReference>
<keyword evidence="6 9" id="KW-0812">Transmembrane</keyword>
<feature type="transmembrane region" description="Helical" evidence="9">
    <location>
        <begin position="78"/>
        <end position="98"/>
    </location>
</feature>
<evidence type="ECO:0000256" key="4">
    <source>
        <dbReference type="ARBA" id="ARBA00022475"/>
    </source>
</evidence>
<sequence>MTAASKKQVWRFFKFAVLTVFLVLTMFPFLWMLLTSLKGSQGEIYAFPVKYLPNPVSFVNYAAMLWKGNFARYLCNSFFTSSVAAACAVFISILASYVISRFRFRFKNVLLLFFLVTQMIPMFIMLAPLYQMLGKMRMLNNLYGLAMLYTNMMIPFSVVTLCGFFDGVPKSLEEAAWIDGCGYLQALFQVIVPVIMPGIAATFIFAFINSWNELFMSVMFIDVDKFKTIPVGLNALILKYDIKWGEMAAGTIMSLIPTMCLFTFAQKYMIEGLTAGSVKG</sequence>
<dbReference type="GO" id="GO:0005886">
    <property type="term" value="C:plasma membrane"/>
    <property type="evidence" value="ECO:0007669"/>
    <property type="project" value="UniProtKB-SubCell"/>
</dbReference>
<evidence type="ECO:0000259" key="10">
    <source>
        <dbReference type="PROSITE" id="PS50928"/>
    </source>
</evidence>
<evidence type="ECO:0000256" key="6">
    <source>
        <dbReference type="ARBA" id="ARBA00022692"/>
    </source>
</evidence>
<comment type="caution">
    <text evidence="11">The sequence shown here is derived from an EMBL/GenBank/DDBJ whole genome shotgun (WGS) entry which is preliminary data.</text>
</comment>
<feature type="transmembrane region" description="Helical" evidence="9">
    <location>
        <begin position="110"/>
        <end position="130"/>
    </location>
</feature>
<dbReference type="InterPro" id="IPR035906">
    <property type="entry name" value="MetI-like_sf"/>
</dbReference>
<keyword evidence="3 9" id="KW-0813">Transport</keyword>
<dbReference type="CDD" id="cd06261">
    <property type="entry name" value="TM_PBP2"/>
    <property type="match status" value="1"/>
</dbReference>
<dbReference type="PROSITE" id="PS50928">
    <property type="entry name" value="ABC_TM1"/>
    <property type="match status" value="1"/>
</dbReference>
<dbReference type="PANTHER" id="PTHR32243">
    <property type="entry name" value="MALTOSE TRANSPORT SYSTEM PERMEASE-RELATED"/>
    <property type="match status" value="1"/>
</dbReference>
<comment type="similarity">
    <text evidence="2">Belongs to the binding-protein-dependent transport system permease family. MalFG subfamily.</text>
</comment>
<accession>A0A084JPR3</accession>
<keyword evidence="8 9" id="KW-0472">Membrane</keyword>
<keyword evidence="5" id="KW-0762">Sugar transport</keyword>
<evidence type="ECO:0000256" key="5">
    <source>
        <dbReference type="ARBA" id="ARBA00022597"/>
    </source>
</evidence>
<comment type="subcellular location">
    <subcellularLocation>
        <location evidence="1 9">Cell membrane</location>
        <topology evidence="1 9">Multi-pass membrane protein</topology>
    </subcellularLocation>
</comment>
<evidence type="ECO:0000313" key="12">
    <source>
        <dbReference type="Proteomes" id="UP000028525"/>
    </source>
</evidence>
<evidence type="ECO:0000256" key="3">
    <source>
        <dbReference type="ARBA" id="ARBA00022448"/>
    </source>
</evidence>
<organism evidence="11 12">
    <name type="scientific">Lacrimispora celerecrescens</name>
    <dbReference type="NCBI Taxonomy" id="29354"/>
    <lineage>
        <taxon>Bacteria</taxon>
        <taxon>Bacillati</taxon>
        <taxon>Bacillota</taxon>
        <taxon>Clostridia</taxon>
        <taxon>Lachnospirales</taxon>
        <taxon>Lachnospiraceae</taxon>
        <taxon>Lacrimispora</taxon>
    </lineage>
</organism>
<feature type="transmembrane region" description="Helical" evidence="9">
    <location>
        <begin position="12"/>
        <end position="34"/>
    </location>
</feature>
<evidence type="ECO:0000256" key="8">
    <source>
        <dbReference type="ARBA" id="ARBA00023136"/>
    </source>
</evidence>
<dbReference type="SUPFAM" id="SSF161098">
    <property type="entry name" value="MetI-like"/>
    <property type="match status" value="1"/>
</dbReference>
<dbReference type="AlphaFoldDB" id="A0A084JPR3"/>
<keyword evidence="7 9" id="KW-1133">Transmembrane helix</keyword>
<dbReference type="Gene3D" id="1.10.3720.10">
    <property type="entry name" value="MetI-like"/>
    <property type="match status" value="1"/>
</dbReference>
<evidence type="ECO:0000256" key="1">
    <source>
        <dbReference type="ARBA" id="ARBA00004651"/>
    </source>
</evidence>
<evidence type="ECO:0000256" key="2">
    <source>
        <dbReference type="ARBA" id="ARBA00009047"/>
    </source>
</evidence>
<proteinExistence type="inferred from homology"/>
<feature type="domain" description="ABC transmembrane type-1" evidence="10">
    <location>
        <begin position="74"/>
        <end position="265"/>
    </location>
</feature>
<feature type="transmembrane region" description="Helical" evidence="9">
    <location>
        <begin position="186"/>
        <end position="208"/>
    </location>
</feature>
<dbReference type="Pfam" id="PF00528">
    <property type="entry name" value="BPD_transp_1"/>
    <property type="match status" value="1"/>
</dbReference>
<feature type="transmembrane region" description="Helical" evidence="9">
    <location>
        <begin position="247"/>
        <end position="265"/>
    </location>
</feature>
<evidence type="ECO:0000256" key="9">
    <source>
        <dbReference type="RuleBase" id="RU363032"/>
    </source>
</evidence>
<dbReference type="GO" id="GO:0055085">
    <property type="term" value="P:transmembrane transport"/>
    <property type="evidence" value="ECO:0007669"/>
    <property type="project" value="InterPro"/>
</dbReference>
<protein>
    <submittedName>
        <fullName evidence="11">Sugar ABC transporter permease</fullName>
    </submittedName>
</protein>
<keyword evidence="12" id="KW-1185">Reference proteome</keyword>
<gene>
    <name evidence="11" type="ORF">IO98_06090</name>
</gene>
<dbReference type="OrthoDB" id="27560at2"/>
<evidence type="ECO:0000256" key="7">
    <source>
        <dbReference type="ARBA" id="ARBA00022989"/>
    </source>
</evidence>